<comment type="cofactor">
    <cofactor evidence="8">
        <name>heme b</name>
        <dbReference type="ChEBI" id="CHEBI:60344"/>
    </cofactor>
    <text evidence="8">Binds 1 heme b (iron(II)-protoporphyrin IX) group per subunit.</text>
</comment>
<dbReference type="KEGG" id="ttc:FOKN1_1176"/>
<dbReference type="PANTHER" id="PTHR36964">
    <property type="entry name" value="PROTEIN-METHIONINE-SULFOXIDE REDUCTASE HEME-BINDING SUBUNIT MSRQ"/>
    <property type="match status" value="1"/>
</dbReference>
<comment type="cofactor">
    <cofactor evidence="8">
        <name>FMN</name>
        <dbReference type="ChEBI" id="CHEBI:58210"/>
    </cofactor>
    <text evidence="8">Binds 1 FMN per subunit.</text>
</comment>
<feature type="domain" description="Ferric oxidoreductase" evidence="9">
    <location>
        <begin position="40"/>
        <end position="154"/>
    </location>
</feature>
<evidence type="ECO:0000313" key="11">
    <source>
        <dbReference type="Proteomes" id="UP000218765"/>
    </source>
</evidence>
<organism evidence="10 11">
    <name type="scientific">Thiohalobacter thiocyanaticus</name>
    <dbReference type="NCBI Taxonomy" id="585455"/>
    <lineage>
        <taxon>Bacteria</taxon>
        <taxon>Pseudomonadati</taxon>
        <taxon>Pseudomonadota</taxon>
        <taxon>Gammaproteobacteria</taxon>
        <taxon>Thiohalobacterales</taxon>
        <taxon>Thiohalobacteraceae</taxon>
        <taxon>Thiohalobacter</taxon>
    </lineage>
</organism>
<dbReference type="AlphaFoldDB" id="A0A1Z4VQ01"/>
<feature type="transmembrane region" description="Helical" evidence="8">
    <location>
        <begin position="168"/>
        <end position="185"/>
    </location>
</feature>
<keyword evidence="5 8" id="KW-1133">Transmembrane helix</keyword>
<evidence type="ECO:0000256" key="3">
    <source>
        <dbReference type="ARBA" id="ARBA00022617"/>
    </source>
</evidence>
<feature type="transmembrane region" description="Helical" evidence="8">
    <location>
        <begin position="38"/>
        <end position="57"/>
    </location>
</feature>
<keyword evidence="8" id="KW-0479">Metal-binding</keyword>
<dbReference type="InterPro" id="IPR022837">
    <property type="entry name" value="MsrQ-like"/>
</dbReference>
<dbReference type="InterPro" id="IPR013130">
    <property type="entry name" value="Fe3_Rdtase_TM_dom"/>
</dbReference>
<evidence type="ECO:0000256" key="7">
    <source>
        <dbReference type="ARBA" id="ARBA00023136"/>
    </source>
</evidence>
<evidence type="ECO:0000256" key="1">
    <source>
        <dbReference type="ARBA" id="ARBA00004141"/>
    </source>
</evidence>
<comment type="caution">
    <text evidence="8">Lacks conserved residue(s) required for the propagation of feature annotation.</text>
</comment>
<keyword evidence="8" id="KW-1003">Cell membrane</keyword>
<name>A0A1Z4VQ01_9GAMM</name>
<dbReference type="GO" id="GO:0046872">
    <property type="term" value="F:metal ion binding"/>
    <property type="evidence" value="ECO:0007669"/>
    <property type="project" value="UniProtKB-KW"/>
</dbReference>
<dbReference type="EMBL" id="AP018052">
    <property type="protein sequence ID" value="BAZ93575.1"/>
    <property type="molecule type" value="Genomic_DNA"/>
</dbReference>
<keyword evidence="4 8" id="KW-0812">Transmembrane</keyword>
<feature type="transmembrane region" description="Helical" evidence="8">
    <location>
        <begin position="145"/>
        <end position="162"/>
    </location>
</feature>
<comment type="function">
    <text evidence="8">Part of the MsrPQ system that repairs oxidized periplasmic proteins containing methionine sulfoxide residues (Met-O), using respiratory chain electrons. Thus protects these proteins from oxidative-stress damage caused by reactive species of oxygen and chlorine generated by the host defense mechanisms. MsrPQ is essential for the maintenance of envelope integrity under bleach stress, rescuing a wide series of structurally unrelated periplasmic proteins from methionine oxidation. MsrQ provides electrons for reduction to the reductase catalytic subunit MsrP, using the quinone pool of the respiratory chain.</text>
</comment>
<evidence type="ECO:0000256" key="4">
    <source>
        <dbReference type="ARBA" id="ARBA00022692"/>
    </source>
</evidence>
<evidence type="ECO:0000256" key="5">
    <source>
        <dbReference type="ARBA" id="ARBA00022989"/>
    </source>
</evidence>
<comment type="similarity">
    <text evidence="8">Belongs to the MsrQ family.</text>
</comment>
<dbReference type="Proteomes" id="UP000218765">
    <property type="component" value="Chromosome"/>
</dbReference>
<keyword evidence="2 8" id="KW-0813">Transport</keyword>
<dbReference type="HAMAP" id="MF_01207">
    <property type="entry name" value="MsrQ"/>
    <property type="match status" value="1"/>
</dbReference>
<dbReference type="GO" id="GO:0016679">
    <property type="term" value="F:oxidoreductase activity, acting on diphenols and related substances as donors"/>
    <property type="evidence" value="ECO:0007669"/>
    <property type="project" value="TreeGrafter"/>
</dbReference>
<keyword evidence="8" id="KW-0285">Flavoprotein</keyword>
<evidence type="ECO:0000256" key="8">
    <source>
        <dbReference type="HAMAP-Rule" id="MF_01207"/>
    </source>
</evidence>
<keyword evidence="8" id="KW-0249">Electron transport</keyword>
<evidence type="ECO:0000256" key="6">
    <source>
        <dbReference type="ARBA" id="ARBA00023004"/>
    </source>
</evidence>
<evidence type="ECO:0000259" key="9">
    <source>
        <dbReference type="Pfam" id="PF01794"/>
    </source>
</evidence>
<dbReference type="GO" id="GO:0005886">
    <property type="term" value="C:plasma membrane"/>
    <property type="evidence" value="ECO:0007669"/>
    <property type="project" value="UniProtKB-SubCell"/>
</dbReference>
<keyword evidence="3 8" id="KW-0349">Heme</keyword>
<keyword evidence="11" id="KW-1185">Reference proteome</keyword>
<accession>A0A1Z4VQ01</accession>
<comment type="subcellular location">
    <subcellularLocation>
        <location evidence="8">Cell membrane</location>
        <topology evidence="8">Multi-pass membrane protein</topology>
    </subcellularLocation>
    <subcellularLocation>
        <location evidence="1">Membrane</location>
        <topology evidence="1">Multi-pass membrane protein</topology>
    </subcellularLocation>
</comment>
<evidence type="ECO:0000313" key="10">
    <source>
        <dbReference type="EMBL" id="BAZ93575.1"/>
    </source>
</evidence>
<keyword evidence="8" id="KW-0288">FMN</keyword>
<reference evidence="10 11" key="1">
    <citation type="submission" date="2017-05" db="EMBL/GenBank/DDBJ databases">
        <title>Thiocyanate degradation by Thiohalobacter thiocyanaticus FOKN1.</title>
        <authorList>
            <person name="Oshiki M."/>
            <person name="Fukushima T."/>
            <person name="Kawano S."/>
            <person name="Nakagawa J."/>
        </authorList>
    </citation>
    <scope>NUCLEOTIDE SEQUENCE [LARGE SCALE GENOMIC DNA]</scope>
    <source>
        <strain evidence="10 11">FOKN1</strain>
    </source>
</reference>
<feature type="transmembrane region" description="Helical" evidence="8">
    <location>
        <begin position="109"/>
        <end position="125"/>
    </location>
</feature>
<dbReference type="GO" id="GO:0030091">
    <property type="term" value="P:protein repair"/>
    <property type="evidence" value="ECO:0007669"/>
    <property type="project" value="UniProtKB-UniRule"/>
</dbReference>
<keyword evidence="7 8" id="KW-0472">Membrane</keyword>
<gene>
    <name evidence="8" type="primary">msrQ</name>
    <name evidence="10" type="ORF">FOKN1_1176</name>
</gene>
<proteinExistence type="inferred from homology"/>
<dbReference type="PANTHER" id="PTHR36964:SF1">
    <property type="entry name" value="PROTEIN-METHIONINE-SULFOXIDE REDUCTASE HEME-BINDING SUBUNIT MSRQ"/>
    <property type="match status" value="1"/>
</dbReference>
<protein>
    <recommendedName>
        <fullName evidence="8">Protein-methionine-sulfoxide reductase heme-binding subunit MsrQ</fullName>
    </recommendedName>
    <alternativeName>
        <fullName evidence="8">Flavocytochrome MsrQ</fullName>
    </alternativeName>
</protein>
<keyword evidence="6 8" id="KW-0408">Iron</keyword>
<dbReference type="Pfam" id="PF01794">
    <property type="entry name" value="Ferric_reduct"/>
    <property type="match status" value="1"/>
</dbReference>
<feature type="transmembrane region" description="Helical" evidence="8">
    <location>
        <begin position="69"/>
        <end position="89"/>
    </location>
</feature>
<comment type="subunit">
    <text evidence="8">Heterodimer of a catalytic subunit (MsrP) and a heme-binding subunit (MsrQ).</text>
</comment>
<evidence type="ECO:0000256" key="2">
    <source>
        <dbReference type="ARBA" id="ARBA00022448"/>
    </source>
</evidence>
<sequence length="199" mass="23391">MFWQRVITFLLCLLPLAWLILQAVTDRLSANPIEDITAATGSWTLRLLLITLAMTPLRRLTGWKWPLRLRRMLGLFAFFYASLHLMTYLWFDQFFLWSEILADILERPFITLGMTAYALLLPLALTSNQVSQRLLRRNWKRLHRLVYPIALLGVVHYYWLVKADVREPLLYGAVWLGLMMLRLPASTNRMNRQGENKSL</sequence>
<dbReference type="GO" id="GO:0020037">
    <property type="term" value="F:heme binding"/>
    <property type="evidence" value="ECO:0007669"/>
    <property type="project" value="UniProtKB-UniRule"/>
</dbReference>
<dbReference type="GO" id="GO:0010181">
    <property type="term" value="F:FMN binding"/>
    <property type="evidence" value="ECO:0007669"/>
    <property type="project" value="UniProtKB-UniRule"/>
</dbReference>
<dbReference type="GO" id="GO:0009055">
    <property type="term" value="F:electron transfer activity"/>
    <property type="evidence" value="ECO:0007669"/>
    <property type="project" value="UniProtKB-UniRule"/>
</dbReference>